<evidence type="ECO:0000259" key="2">
    <source>
        <dbReference type="Pfam" id="PF19112"/>
    </source>
</evidence>
<evidence type="ECO:0000313" key="3">
    <source>
        <dbReference type="EMBL" id="MDR7154359.1"/>
    </source>
</evidence>
<name>A0ABU1WZ89_SPHXE</name>
<protein>
    <recommendedName>
        <fullName evidence="2">Vanillate O-demethylase oxygenase-like C-terminal catalytic domain-containing protein</fullName>
    </recommendedName>
</protein>
<organism evidence="3 4">
    <name type="scientific">Sphingobium xenophagum</name>
    <dbReference type="NCBI Taxonomy" id="121428"/>
    <lineage>
        <taxon>Bacteria</taxon>
        <taxon>Pseudomonadati</taxon>
        <taxon>Pseudomonadota</taxon>
        <taxon>Alphaproteobacteria</taxon>
        <taxon>Sphingomonadales</taxon>
        <taxon>Sphingomonadaceae</taxon>
        <taxon>Sphingobium</taxon>
    </lineage>
</organism>
<dbReference type="Gene3D" id="3.90.380.10">
    <property type="entry name" value="Naphthalene 1,2-dioxygenase Alpha Subunit, Chain A, domain 1"/>
    <property type="match status" value="1"/>
</dbReference>
<dbReference type="RefSeq" id="WP_310222590.1">
    <property type="nucleotide sequence ID" value="NZ_JAVDWV010000004.1"/>
</dbReference>
<feature type="domain" description="Vanillate O-demethylase oxygenase-like C-terminal catalytic" evidence="2">
    <location>
        <begin position="32"/>
        <end position="149"/>
    </location>
</feature>
<dbReference type="InterPro" id="IPR044043">
    <property type="entry name" value="VanA_C_cat"/>
</dbReference>
<dbReference type="SUPFAM" id="SSF55961">
    <property type="entry name" value="Bet v1-like"/>
    <property type="match status" value="1"/>
</dbReference>
<evidence type="ECO:0000313" key="4">
    <source>
        <dbReference type="Proteomes" id="UP001267638"/>
    </source>
</evidence>
<comment type="caution">
    <text evidence="3">The sequence shown here is derived from an EMBL/GenBank/DDBJ whole genome shotgun (WGS) entry which is preliminary data.</text>
</comment>
<proteinExistence type="predicted"/>
<evidence type="ECO:0000256" key="1">
    <source>
        <dbReference type="ARBA" id="ARBA00023002"/>
    </source>
</evidence>
<keyword evidence="1" id="KW-0560">Oxidoreductase</keyword>
<dbReference type="Pfam" id="PF19112">
    <property type="entry name" value="VanA_C"/>
    <property type="match status" value="1"/>
</dbReference>
<accession>A0ABU1WZ89</accession>
<keyword evidence="4" id="KW-1185">Reference proteome</keyword>
<reference evidence="3 4" key="1">
    <citation type="submission" date="2023-07" db="EMBL/GenBank/DDBJ databases">
        <title>Sorghum-associated microbial communities from plants grown in Nebraska, USA.</title>
        <authorList>
            <person name="Schachtman D."/>
        </authorList>
    </citation>
    <scope>NUCLEOTIDE SEQUENCE [LARGE SCALE GENOMIC DNA]</scope>
    <source>
        <strain evidence="3 4">4256</strain>
    </source>
</reference>
<dbReference type="Proteomes" id="UP001267638">
    <property type="component" value="Unassembled WGS sequence"/>
</dbReference>
<gene>
    <name evidence="3" type="ORF">J2W40_001171</name>
</gene>
<sequence length="156" mass="17704">METPWVSGFYDLLFGSQNRFDGLHATEIQTYYYSPAYIRTNSGNILKIDGKDSVDPAIFGEVRFYHALTPETASSTHYFSSFSRNYRLRDDDFSAALKQMDRNVRMQDVVAAGEIEERLHRFPAQGPELLAKSDVAAMRVRRIIQAKLDAEAAVAE</sequence>
<dbReference type="EMBL" id="JAVDWV010000004">
    <property type="protein sequence ID" value="MDR7154359.1"/>
    <property type="molecule type" value="Genomic_DNA"/>
</dbReference>